<dbReference type="HOGENOM" id="CLU_004591_6_2_1"/>
<dbReference type="PANTHER" id="PTHR31912">
    <property type="entry name" value="IP13529P"/>
    <property type="match status" value="1"/>
</dbReference>
<evidence type="ECO:0000313" key="1">
    <source>
        <dbReference type="EMBL" id="KIJ47112.1"/>
    </source>
</evidence>
<name>A0A0C9W4F5_SPHS4</name>
<dbReference type="PANTHER" id="PTHR31912:SF34">
    <property type="entry name" value="NOTOCHORD-RELATED PROTEIN"/>
    <property type="match status" value="1"/>
</dbReference>
<keyword evidence="2" id="KW-1185">Reference proteome</keyword>
<organism evidence="1 2">
    <name type="scientific">Sphaerobolus stellatus (strain SS14)</name>
    <dbReference type="NCBI Taxonomy" id="990650"/>
    <lineage>
        <taxon>Eukaryota</taxon>
        <taxon>Fungi</taxon>
        <taxon>Dikarya</taxon>
        <taxon>Basidiomycota</taxon>
        <taxon>Agaricomycotina</taxon>
        <taxon>Agaricomycetes</taxon>
        <taxon>Phallomycetidae</taxon>
        <taxon>Geastrales</taxon>
        <taxon>Sphaerobolaceae</taxon>
        <taxon>Sphaerobolus</taxon>
    </lineage>
</organism>
<gene>
    <name evidence="1" type="ORF">M422DRAFT_249424</name>
</gene>
<protein>
    <submittedName>
        <fullName evidence="1">Uncharacterized protein</fullName>
    </submittedName>
</protein>
<proteinExistence type="predicted"/>
<evidence type="ECO:0000313" key="2">
    <source>
        <dbReference type="Proteomes" id="UP000054279"/>
    </source>
</evidence>
<dbReference type="EMBL" id="KN837104">
    <property type="protein sequence ID" value="KIJ47112.1"/>
    <property type="molecule type" value="Genomic_DNA"/>
</dbReference>
<dbReference type="AlphaFoldDB" id="A0A0C9W4F5"/>
<reference evidence="1 2" key="1">
    <citation type="submission" date="2014-06" db="EMBL/GenBank/DDBJ databases">
        <title>Evolutionary Origins and Diversification of the Mycorrhizal Mutualists.</title>
        <authorList>
            <consortium name="DOE Joint Genome Institute"/>
            <consortium name="Mycorrhizal Genomics Consortium"/>
            <person name="Kohler A."/>
            <person name="Kuo A."/>
            <person name="Nagy L.G."/>
            <person name="Floudas D."/>
            <person name="Copeland A."/>
            <person name="Barry K.W."/>
            <person name="Cichocki N."/>
            <person name="Veneault-Fourrey C."/>
            <person name="LaButti K."/>
            <person name="Lindquist E.A."/>
            <person name="Lipzen A."/>
            <person name="Lundell T."/>
            <person name="Morin E."/>
            <person name="Murat C."/>
            <person name="Riley R."/>
            <person name="Ohm R."/>
            <person name="Sun H."/>
            <person name="Tunlid A."/>
            <person name="Henrissat B."/>
            <person name="Grigoriev I.V."/>
            <person name="Hibbett D.S."/>
            <person name="Martin F."/>
        </authorList>
    </citation>
    <scope>NUCLEOTIDE SEQUENCE [LARGE SCALE GENOMIC DNA]</scope>
    <source>
        <strain evidence="1 2">SS14</strain>
    </source>
</reference>
<dbReference type="Proteomes" id="UP000054279">
    <property type="component" value="Unassembled WGS sequence"/>
</dbReference>
<accession>A0A0C9W4F5</accession>
<dbReference type="OrthoDB" id="2246127at2759"/>
<sequence length="507" mass="57929">MASCSQLLDYRGNMSRWTPPLEMMDGIVTQIEDSQDKGIWAWDCLDQCLVLITPWVLALLGDNPMHSEMACHRGLMAKFFCRICWVKGHHSADSDIQKGTKLKASQAIQLVHSDAASEISMTSEASGSGQETRLRSRRRPLETFQKMVDRVERFMEKARLRNRWESQKHLQDIFNEATRIGGKKNSDQIGTNVGLKDTFQNYFIQKIFTSYKNVSSKTAKEACVSNVLKTFPTDTSSPVWCLRSLDPHADTPVEILHVILLGFVKYFWCDAVSRLKDDQKLLPINGKTLVAYAGSLTGRDFRVLAQVAPFCLYDLVLAECLNAWLALGHLIPLVWQPEIGDINKHMWLISEAIDHFLDCTAAWTPRWFNKPKFHNILHLPEHIRRFGPASLFATEGFESFNAVIRKFSINSNHQAPSRDIGRGMARGNRLRHMLSGGFFLPKFKEEEWFDQCNNDSSKRQPPSEGWCKIASASEYMSKIRNFAPEMFKIAEDTTEDTHRGKYKFTAH</sequence>